<proteinExistence type="predicted"/>
<evidence type="ECO:0000313" key="1">
    <source>
        <dbReference type="EMBL" id="KAA6311041.1"/>
    </source>
</evidence>
<protein>
    <submittedName>
        <fullName evidence="1">Uncharacterized protein</fullName>
    </submittedName>
</protein>
<name>A0A5J4PQ30_9ZZZZ</name>
<comment type="caution">
    <text evidence="1">The sequence shown here is derived from an EMBL/GenBank/DDBJ whole genome shotgun (WGS) entry which is preliminary data.</text>
</comment>
<reference evidence="1" key="1">
    <citation type="submission" date="2019-03" db="EMBL/GenBank/DDBJ databases">
        <title>Single cell metagenomics reveals metabolic interactions within the superorganism composed of flagellate Streblomastix strix and complex community of Bacteroidetes bacteria on its surface.</title>
        <authorList>
            <person name="Treitli S.C."/>
            <person name="Kolisko M."/>
            <person name="Husnik F."/>
            <person name="Keeling P."/>
            <person name="Hampl V."/>
        </authorList>
    </citation>
    <scope>NUCLEOTIDE SEQUENCE</scope>
    <source>
        <strain evidence="1">STM</strain>
    </source>
</reference>
<dbReference type="EMBL" id="SNRY01007128">
    <property type="protein sequence ID" value="KAA6311041.1"/>
    <property type="molecule type" value="Genomic_DNA"/>
</dbReference>
<organism evidence="1">
    <name type="scientific">termite gut metagenome</name>
    <dbReference type="NCBI Taxonomy" id="433724"/>
    <lineage>
        <taxon>unclassified sequences</taxon>
        <taxon>metagenomes</taxon>
        <taxon>organismal metagenomes</taxon>
    </lineage>
</organism>
<dbReference type="AlphaFoldDB" id="A0A5J4PQ30"/>
<gene>
    <name evidence="1" type="ORF">EZS27_037759</name>
</gene>
<dbReference type="InterPro" id="IPR012337">
    <property type="entry name" value="RNaseH-like_sf"/>
</dbReference>
<sequence length="206" mass="24079">MGKLPKTRLIIGYSSQRAKKDRYNREKGVRRLQKEFGKGNITKDNINKRGYNKFLDLANDVKVTINKNKINEDEQWDGLKGYLTNTGLPAEVVYEQYRDLWQIERAYRITKGTLELRPMFHFIQKRIEAHVCICFVAYKVYKELERILKTSGIKLSVDKVLDIAKTITTIKVKLPISGETITKTMLLTTIHKSIAKLFDENFWKSF</sequence>
<accession>A0A5J4PQ30</accession>
<dbReference type="SUPFAM" id="SSF53098">
    <property type="entry name" value="Ribonuclease H-like"/>
    <property type="match status" value="1"/>
</dbReference>